<feature type="region of interest" description="Disordered" evidence="1">
    <location>
        <begin position="1"/>
        <end position="40"/>
    </location>
</feature>
<dbReference type="EMBL" id="BSYO01000034">
    <property type="protein sequence ID" value="GMH28240.1"/>
    <property type="molecule type" value="Genomic_DNA"/>
</dbReference>
<proteinExistence type="predicted"/>
<sequence length="214" mass="22199">MLLNHDPNDYLERPDLAPAAHPMGDGPILPPSYEFSSLDKSSGVIPNGLPLSSCLDVGGMSSSASEPSPSPKSNTSSPKSLRPASCPDNNVKQCPPPIPESIKVASPRAKSNKHHAPCMASVGVGTSSKTGHGVGSFFLYSACWVAEEGSCNVWNVDLGLCGADGSCHAITIVGRGRWPFGCCCSIEAVSILAVGLAAGPGRMFRGPVFRQFSC</sequence>
<reference evidence="2" key="1">
    <citation type="submission" date="2023-05" db="EMBL/GenBank/DDBJ databases">
        <title>Nepenthes gracilis genome sequencing.</title>
        <authorList>
            <person name="Fukushima K."/>
        </authorList>
    </citation>
    <scope>NUCLEOTIDE SEQUENCE</scope>
    <source>
        <strain evidence="2">SING2019-196</strain>
    </source>
</reference>
<dbReference type="AlphaFoldDB" id="A0AAD3TER1"/>
<feature type="compositionally biased region" description="Basic and acidic residues" evidence="1">
    <location>
        <begin position="1"/>
        <end position="15"/>
    </location>
</feature>
<evidence type="ECO:0000313" key="2">
    <source>
        <dbReference type="EMBL" id="GMH28240.1"/>
    </source>
</evidence>
<evidence type="ECO:0000256" key="1">
    <source>
        <dbReference type="SAM" id="MobiDB-lite"/>
    </source>
</evidence>
<organism evidence="2 3">
    <name type="scientific">Nepenthes gracilis</name>
    <name type="common">Slender pitcher plant</name>
    <dbReference type="NCBI Taxonomy" id="150966"/>
    <lineage>
        <taxon>Eukaryota</taxon>
        <taxon>Viridiplantae</taxon>
        <taxon>Streptophyta</taxon>
        <taxon>Embryophyta</taxon>
        <taxon>Tracheophyta</taxon>
        <taxon>Spermatophyta</taxon>
        <taxon>Magnoliopsida</taxon>
        <taxon>eudicotyledons</taxon>
        <taxon>Gunneridae</taxon>
        <taxon>Pentapetalae</taxon>
        <taxon>Caryophyllales</taxon>
        <taxon>Nepenthaceae</taxon>
        <taxon>Nepenthes</taxon>
    </lineage>
</organism>
<feature type="region of interest" description="Disordered" evidence="1">
    <location>
        <begin position="56"/>
        <end position="92"/>
    </location>
</feature>
<name>A0AAD3TER1_NEPGR</name>
<keyword evidence="3" id="KW-1185">Reference proteome</keyword>
<evidence type="ECO:0000313" key="3">
    <source>
        <dbReference type="Proteomes" id="UP001279734"/>
    </source>
</evidence>
<accession>A0AAD3TER1</accession>
<gene>
    <name evidence="2" type="ORF">Nepgr_030083</name>
</gene>
<feature type="compositionally biased region" description="Low complexity" evidence="1">
    <location>
        <begin position="61"/>
        <end position="80"/>
    </location>
</feature>
<protein>
    <submittedName>
        <fullName evidence="2">Uncharacterized protein</fullName>
    </submittedName>
</protein>
<dbReference type="Proteomes" id="UP001279734">
    <property type="component" value="Unassembled WGS sequence"/>
</dbReference>
<comment type="caution">
    <text evidence="2">The sequence shown here is derived from an EMBL/GenBank/DDBJ whole genome shotgun (WGS) entry which is preliminary data.</text>
</comment>